<dbReference type="GO" id="GO:0071111">
    <property type="term" value="F:cyclic-guanylate-specific phosphodiesterase activity"/>
    <property type="evidence" value="ECO:0007669"/>
    <property type="project" value="InterPro"/>
</dbReference>
<dbReference type="Pfam" id="PF00563">
    <property type="entry name" value="EAL"/>
    <property type="match status" value="1"/>
</dbReference>
<dbReference type="InterPro" id="IPR050706">
    <property type="entry name" value="Cyclic-di-GMP_PDE-like"/>
</dbReference>
<proteinExistence type="predicted"/>
<dbReference type="InterPro" id="IPR029787">
    <property type="entry name" value="Nucleotide_cyclase"/>
</dbReference>
<keyword evidence="1" id="KW-1133">Transmembrane helix</keyword>
<dbReference type="AlphaFoldDB" id="A0A1G5WFE2"/>
<feature type="domain" description="EAL" evidence="2">
    <location>
        <begin position="404"/>
        <end position="656"/>
    </location>
</feature>
<keyword evidence="4" id="KW-1185">Reference proteome</keyword>
<feature type="transmembrane region" description="Helical" evidence="1">
    <location>
        <begin position="109"/>
        <end position="127"/>
    </location>
</feature>
<feature type="transmembrane region" description="Helical" evidence="1">
    <location>
        <begin position="16"/>
        <end position="34"/>
    </location>
</feature>
<sequence>MQELASFLPAYMSRDYCIVIQGILFALANDAFFFRRLPGRNRMLRGILSFLVSFSTVNFLAAFSYTHIAPQFTTPMGDFVVAVMATFIPMIPCIYLYRKLIDHTYSTALLGYMLFPLASCLAMMFAFSHMQRAIYTVAISILFIFLFRQEMEYLAKTRNRLHAGTYFNVGICAFMLLILAETESPRILLKGYGGITPDYENTLALIGLLLTLAAVAFIKFDIRSIMRYEDYLHMYEDDPLTGLKKISFMADNGPSLIRSWNTKGWKPAMFFINLKQFSMYNRMYGSIKGDEVLKRLSGKLQTLFPGSILCHMNEDYFFGIIPEHMAEKGMEDMRQYLLSCRGETQTELKAGIYTLSENITKVNFQAHYMEYLERARMAMEWVYDRNDEFFTHYSKEISDHFKRHMYVTRYINRAVEKRWLKVYYQPVIDVKTEKLLEYEALARWDDPSYGLLTPWQFIEPLEKANLVYKVDTFILAQYGRERQECIKRNEHLAPISFNLSRTDFYSCDIYGIVKSTMEQYQIPPDCLHVEITESAVIQNLDQLKDAICKFHALGLEVWMDDFGSGYSNLNILKELDFDVIKLDMAFLKNFDQYAAIIIKNVICMAKELHMKTLAEGVETREQFDFLKKAGCDMAQGYYFSRPIPLKEIREKHFLLP</sequence>
<protein>
    <submittedName>
        <fullName evidence="3">EAL domain, c-di-GMP-specific phosphodiesterase class I (Or its enzymatically inactive variant)</fullName>
    </submittedName>
</protein>
<dbReference type="SUPFAM" id="SSF55073">
    <property type="entry name" value="Nucleotide cyclase"/>
    <property type="match status" value="1"/>
</dbReference>
<dbReference type="Pfam" id="PF00990">
    <property type="entry name" value="GGDEF"/>
    <property type="match status" value="1"/>
</dbReference>
<dbReference type="InterPro" id="IPR043128">
    <property type="entry name" value="Rev_trsase/Diguanyl_cyclase"/>
</dbReference>
<keyword evidence="1" id="KW-0472">Membrane</keyword>
<dbReference type="PROSITE" id="PS50883">
    <property type="entry name" value="EAL"/>
    <property type="match status" value="1"/>
</dbReference>
<dbReference type="InterPro" id="IPR001633">
    <property type="entry name" value="EAL_dom"/>
</dbReference>
<gene>
    <name evidence="3" type="ORF">SAMN02910343_01318</name>
</gene>
<evidence type="ECO:0000313" key="4">
    <source>
        <dbReference type="Proteomes" id="UP000199689"/>
    </source>
</evidence>
<evidence type="ECO:0000259" key="2">
    <source>
        <dbReference type="PROSITE" id="PS50883"/>
    </source>
</evidence>
<dbReference type="PANTHER" id="PTHR33121:SF71">
    <property type="entry name" value="OXYGEN SENSOR PROTEIN DOSP"/>
    <property type="match status" value="1"/>
</dbReference>
<dbReference type="Gene3D" id="3.20.20.450">
    <property type="entry name" value="EAL domain"/>
    <property type="match status" value="1"/>
</dbReference>
<feature type="transmembrane region" description="Helical" evidence="1">
    <location>
        <begin position="46"/>
        <end position="67"/>
    </location>
</feature>
<dbReference type="SUPFAM" id="SSF141868">
    <property type="entry name" value="EAL domain-like"/>
    <property type="match status" value="1"/>
</dbReference>
<dbReference type="InterPro" id="IPR000160">
    <property type="entry name" value="GGDEF_dom"/>
</dbReference>
<dbReference type="PANTHER" id="PTHR33121">
    <property type="entry name" value="CYCLIC DI-GMP PHOSPHODIESTERASE PDEF"/>
    <property type="match status" value="1"/>
</dbReference>
<dbReference type="InterPro" id="IPR035919">
    <property type="entry name" value="EAL_sf"/>
</dbReference>
<feature type="transmembrane region" description="Helical" evidence="1">
    <location>
        <begin position="133"/>
        <end position="149"/>
    </location>
</feature>
<reference evidence="3 4" key="1">
    <citation type="submission" date="2016-10" db="EMBL/GenBank/DDBJ databases">
        <authorList>
            <person name="de Groot N.N."/>
        </authorList>
    </citation>
    <scope>NUCLEOTIDE SEQUENCE [LARGE SCALE GENOMIC DNA]</scope>
    <source>
        <strain evidence="3 4">DSM 15230</strain>
    </source>
</reference>
<dbReference type="EMBL" id="FMXA01000018">
    <property type="protein sequence ID" value="SDA56257.1"/>
    <property type="molecule type" value="Genomic_DNA"/>
</dbReference>
<feature type="transmembrane region" description="Helical" evidence="1">
    <location>
        <begin position="79"/>
        <end position="97"/>
    </location>
</feature>
<dbReference type="GeneID" id="87756324"/>
<dbReference type="SMART" id="SM00052">
    <property type="entry name" value="EAL"/>
    <property type="match status" value="1"/>
</dbReference>
<feature type="transmembrane region" description="Helical" evidence="1">
    <location>
        <begin position="161"/>
        <end position="179"/>
    </location>
</feature>
<keyword evidence="1" id="KW-0812">Transmembrane</keyword>
<evidence type="ECO:0000313" key="3">
    <source>
        <dbReference type="EMBL" id="SDA56257.1"/>
    </source>
</evidence>
<dbReference type="Gene3D" id="3.30.70.270">
    <property type="match status" value="1"/>
</dbReference>
<organism evidence="3 4">
    <name type="scientific">Allisonella histaminiformans</name>
    <dbReference type="NCBI Taxonomy" id="209880"/>
    <lineage>
        <taxon>Bacteria</taxon>
        <taxon>Bacillati</taxon>
        <taxon>Bacillota</taxon>
        <taxon>Negativicutes</taxon>
        <taxon>Veillonellales</taxon>
        <taxon>Veillonellaceae</taxon>
        <taxon>Allisonella</taxon>
    </lineage>
</organism>
<dbReference type="STRING" id="209880.SAMN02910343_01318"/>
<dbReference type="RefSeq" id="WP_091365076.1">
    <property type="nucleotide sequence ID" value="NZ_FMXA01000018.1"/>
</dbReference>
<dbReference type="Proteomes" id="UP000199689">
    <property type="component" value="Unassembled WGS sequence"/>
</dbReference>
<name>A0A1G5WFE2_9FIRM</name>
<accession>A0A1G5WFE2</accession>
<dbReference type="OrthoDB" id="9813903at2"/>
<feature type="transmembrane region" description="Helical" evidence="1">
    <location>
        <begin position="199"/>
        <end position="218"/>
    </location>
</feature>
<evidence type="ECO:0000256" key="1">
    <source>
        <dbReference type="SAM" id="Phobius"/>
    </source>
</evidence>
<dbReference type="CDD" id="cd01948">
    <property type="entry name" value="EAL"/>
    <property type="match status" value="1"/>
</dbReference>